<dbReference type="InterPro" id="IPR012795">
    <property type="entry name" value="tRNA_Ile_lys_synt_N"/>
</dbReference>
<dbReference type="GeneID" id="93791009"/>
<dbReference type="InterPro" id="IPR012796">
    <property type="entry name" value="Lysidine-tRNA-synth_C"/>
</dbReference>
<gene>
    <name evidence="12" type="primary">tilS_1</name>
    <name evidence="8 11" type="synonym">tilS</name>
    <name evidence="11" type="ORF">C1O36_07960</name>
    <name evidence="12" type="ORF">NCTC12218_02380</name>
</gene>
<dbReference type="EMBL" id="POVK01000025">
    <property type="protein sequence ID" value="NHA34444.1"/>
    <property type="molecule type" value="Genomic_DNA"/>
</dbReference>
<keyword evidence="2 8" id="KW-0963">Cytoplasm</keyword>
<reference evidence="11 14" key="1">
    <citation type="submission" date="2018-01" db="EMBL/GenBank/DDBJ databases">
        <title>Complete genome sequence of Staphylococcus Scheliferi isolated from human.</title>
        <authorList>
            <person name="Abouelkhair M.A."/>
            <person name="Bemis D.A."/>
            <person name="Kania S.A."/>
        </authorList>
    </citation>
    <scope>NUCLEOTIDE SEQUENCE [LARGE SCALE GENOMIC DNA]</scope>
    <source>
        <strain evidence="11 14">ATCC 43808</strain>
    </source>
</reference>
<evidence type="ECO:0000256" key="7">
    <source>
        <dbReference type="ARBA" id="ARBA00048539"/>
    </source>
</evidence>
<dbReference type="NCBIfam" id="TIGR02432">
    <property type="entry name" value="lysidine_TilS_N"/>
    <property type="match status" value="1"/>
</dbReference>
<evidence type="ECO:0000259" key="9">
    <source>
        <dbReference type="SMART" id="SM00977"/>
    </source>
</evidence>
<dbReference type="InterPro" id="IPR014729">
    <property type="entry name" value="Rossmann-like_a/b/a_fold"/>
</dbReference>
<dbReference type="PANTHER" id="PTHR43033:SF1">
    <property type="entry name" value="TRNA(ILE)-LYSIDINE SYNTHASE-RELATED"/>
    <property type="match status" value="1"/>
</dbReference>
<dbReference type="AlphaFoldDB" id="A0A7Z7VY17"/>
<dbReference type="SUPFAM" id="SSF56037">
    <property type="entry name" value="PheT/TilS domain"/>
    <property type="match status" value="1"/>
</dbReference>
<evidence type="ECO:0000256" key="4">
    <source>
        <dbReference type="ARBA" id="ARBA00022694"/>
    </source>
</evidence>
<dbReference type="RefSeq" id="WP_016426503.1">
    <property type="nucleotide sequence ID" value="NZ_CABKRV010000003.1"/>
</dbReference>
<name>A0A7Z7VY17_STASC</name>
<keyword evidence="5" id="KW-0547">Nucleotide-binding</keyword>
<evidence type="ECO:0000313" key="13">
    <source>
        <dbReference type="Proteomes" id="UP000264146"/>
    </source>
</evidence>
<organism evidence="12">
    <name type="scientific">Staphylococcus schleiferi</name>
    <dbReference type="NCBI Taxonomy" id="1295"/>
    <lineage>
        <taxon>Bacteria</taxon>
        <taxon>Bacillati</taxon>
        <taxon>Bacillota</taxon>
        <taxon>Bacilli</taxon>
        <taxon>Bacillales</taxon>
        <taxon>Staphylococcaceae</taxon>
        <taxon>Staphylococcus</taxon>
    </lineage>
</organism>
<comment type="function">
    <text evidence="8">Ligates lysine onto the cytidine present at position 34 of the AUA codon-specific tRNA(Ile) that contains the anticodon CAU, in an ATP-dependent manner. Cytidine is converted to lysidine, thus changing the amino acid specificity of the tRNA from methionine to isoleucine.</text>
</comment>
<dbReference type="InterPro" id="IPR011063">
    <property type="entry name" value="TilS/TtcA_N"/>
</dbReference>
<dbReference type="Proteomes" id="UP000264146">
    <property type="component" value="Chromosome"/>
</dbReference>
<evidence type="ECO:0000256" key="3">
    <source>
        <dbReference type="ARBA" id="ARBA00022598"/>
    </source>
</evidence>
<dbReference type="EMBL" id="UHEF01000001">
    <property type="protein sequence ID" value="SUM90329.1"/>
    <property type="molecule type" value="Genomic_DNA"/>
</dbReference>
<evidence type="ECO:0000313" key="14">
    <source>
        <dbReference type="Proteomes" id="UP000572988"/>
    </source>
</evidence>
<dbReference type="InterPro" id="IPR012094">
    <property type="entry name" value="tRNA_Ile_lys_synt"/>
</dbReference>
<proteinExistence type="inferred from homology"/>
<evidence type="ECO:0000256" key="5">
    <source>
        <dbReference type="ARBA" id="ARBA00022741"/>
    </source>
</evidence>
<dbReference type="Gene3D" id="3.40.50.620">
    <property type="entry name" value="HUPs"/>
    <property type="match status" value="1"/>
</dbReference>
<dbReference type="GO" id="GO:0032267">
    <property type="term" value="F:tRNA(Ile)-lysidine synthase activity"/>
    <property type="evidence" value="ECO:0007669"/>
    <property type="project" value="UniProtKB-EC"/>
</dbReference>
<accession>A0A7Z7VY17</accession>
<keyword evidence="4 8" id="KW-0819">tRNA processing</keyword>
<evidence type="ECO:0000256" key="1">
    <source>
        <dbReference type="ARBA" id="ARBA00004496"/>
    </source>
</evidence>
<dbReference type="PANTHER" id="PTHR43033">
    <property type="entry name" value="TRNA(ILE)-LYSIDINE SYNTHASE-RELATED"/>
    <property type="match status" value="1"/>
</dbReference>
<evidence type="ECO:0000256" key="6">
    <source>
        <dbReference type="ARBA" id="ARBA00022840"/>
    </source>
</evidence>
<evidence type="ECO:0000313" key="11">
    <source>
        <dbReference type="EMBL" id="NHA34444.1"/>
    </source>
</evidence>
<comment type="similarity">
    <text evidence="8">Belongs to the tRNA(Ile)-lysidine synthase family.</text>
</comment>
<keyword evidence="6" id="KW-0067">ATP-binding</keyword>
<dbReference type="GO" id="GO:0005524">
    <property type="term" value="F:ATP binding"/>
    <property type="evidence" value="ECO:0007669"/>
    <property type="project" value="UniProtKB-KW"/>
</dbReference>
<feature type="domain" description="Lysidine-tRNA(Ile) synthetase C-terminal" evidence="9">
    <location>
        <begin position="353"/>
        <end position="421"/>
    </location>
</feature>
<reference evidence="10 13" key="3">
    <citation type="submission" date="2020-11" db="EMBL/GenBank/DDBJ databases">
        <authorList>
            <consortium name="Pathogen Informatics"/>
        </authorList>
    </citation>
    <scope>NUCLEOTIDE SEQUENCE [LARGE SCALE GENOMIC DNA]</scope>
    <source>
        <strain evidence="10 13">NCTC12218</strain>
    </source>
</reference>
<comment type="caution">
    <text evidence="8">Lacks conserved residue(s) required for the propagation of feature annotation.</text>
</comment>
<dbReference type="Pfam" id="PF11734">
    <property type="entry name" value="TilS_C"/>
    <property type="match status" value="1"/>
</dbReference>
<dbReference type="GO" id="GO:0006400">
    <property type="term" value="P:tRNA modification"/>
    <property type="evidence" value="ECO:0007669"/>
    <property type="project" value="UniProtKB-UniRule"/>
</dbReference>
<sequence>MRQNWKATDHLVLAVSTGIDSMVLLHQLLHQYASTYEQLTCLHVHHGLREASHQEALFIKYYCDMHNVPLYIKQLDLSQAVSEGRSIQNDAREMRYQWFDDMMNALNADCLLTAHHQDDQVETIFYRVFTGRSTRSPLGMADSERRKDYRLLKPLLETTKAQIRSYQQTYNVPYFEDESNATENYIRNMIRHRLLPSIQDSPQLQTQHLLKLKSFHDEAQLLMRNEAQSFIENYVTKQDEGVVLPRKTFNLCTPHVKMLILDQLLQEFDDIVTISEKAYYDWFHKLESDVAQTPLMHTHQWHADVVYNQLMIMKPSLYTADSQPLQVDQEGTYHFGLYRIKIEDFHEMNTEYITIRSRHEGDHVTLDSNHHKKVSRLMIDAKVPTQLREQMPIVETLNGDILAVGTLYVRKQYEKFIKIQFLGDDKDEK</sequence>
<dbReference type="HAMAP" id="MF_01161">
    <property type="entry name" value="tRNA_Ile_lys_synt"/>
    <property type="match status" value="1"/>
</dbReference>
<evidence type="ECO:0000313" key="12">
    <source>
        <dbReference type="EMBL" id="SUM90329.1"/>
    </source>
</evidence>
<dbReference type="EMBL" id="LR962863">
    <property type="protein sequence ID" value="CAD7360685.1"/>
    <property type="molecule type" value="Genomic_DNA"/>
</dbReference>
<dbReference type="EC" id="6.3.4.19" evidence="8"/>
<keyword evidence="14" id="KW-1185">Reference proteome</keyword>
<dbReference type="GO" id="GO:0005737">
    <property type="term" value="C:cytoplasm"/>
    <property type="evidence" value="ECO:0007669"/>
    <property type="project" value="UniProtKB-SubCell"/>
</dbReference>
<dbReference type="Pfam" id="PF01171">
    <property type="entry name" value="ATP_bind_3"/>
    <property type="match status" value="1"/>
</dbReference>
<evidence type="ECO:0000256" key="8">
    <source>
        <dbReference type="HAMAP-Rule" id="MF_01161"/>
    </source>
</evidence>
<comment type="subcellular location">
    <subcellularLocation>
        <location evidence="1 8">Cytoplasm</location>
    </subcellularLocation>
</comment>
<protein>
    <recommendedName>
        <fullName evidence="8">tRNA(Ile)-lysidine synthase</fullName>
        <ecNumber evidence="8">6.3.4.19</ecNumber>
    </recommendedName>
    <alternativeName>
        <fullName evidence="8">tRNA(Ile)-2-lysyl-cytidine synthase</fullName>
    </alternativeName>
    <alternativeName>
        <fullName evidence="8">tRNA(Ile)-lysidine synthetase</fullName>
    </alternativeName>
</protein>
<keyword evidence="3 8" id="KW-0436">Ligase</keyword>
<evidence type="ECO:0000256" key="2">
    <source>
        <dbReference type="ARBA" id="ARBA00022490"/>
    </source>
</evidence>
<dbReference type="NCBIfam" id="TIGR02433">
    <property type="entry name" value="lysidine_TilS_C"/>
    <property type="match status" value="1"/>
</dbReference>
<dbReference type="CDD" id="cd01992">
    <property type="entry name" value="TilS_N"/>
    <property type="match status" value="1"/>
</dbReference>
<dbReference type="SMART" id="SM00977">
    <property type="entry name" value="TilS_C"/>
    <property type="match status" value="1"/>
</dbReference>
<dbReference type="SUPFAM" id="SSF52402">
    <property type="entry name" value="Adenine nucleotide alpha hydrolases-like"/>
    <property type="match status" value="1"/>
</dbReference>
<dbReference type="Proteomes" id="UP000572988">
    <property type="component" value="Unassembled WGS sequence"/>
</dbReference>
<evidence type="ECO:0000313" key="10">
    <source>
        <dbReference type="EMBL" id="CAD7360685.1"/>
    </source>
</evidence>
<reference evidence="12" key="2">
    <citation type="submission" date="2018-06" db="EMBL/GenBank/DDBJ databases">
        <authorList>
            <consortium name="Pathogen Informatics"/>
            <person name="Doyle S."/>
        </authorList>
    </citation>
    <scope>NUCLEOTIDE SEQUENCE [LARGE SCALE GENOMIC DNA]</scope>
    <source>
        <strain evidence="12">NCTC12218</strain>
    </source>
</reference>
<comment type="catalytic activity">
    <reaction evidence="7 8">
        <text>cytidine(34) in tRNA(Ile2) + L-lysine + ATP = lysidine(34) in tRNA(Ile2) + AMP + diphosphate + H(+)</text>
        <dbReference type="Rhea" id="RHEA:43744"/>
        <dbReference type="Rhea" id="RHEA-COMP:10625"/>
        <dbReference type="Rhea" id="RHEA-COMP:10670"/>
        <dbReference type="ChEBI" id="CHEBI:15378"/>
        <dbReference type="ChEBI" id="CHEBI:30616"/>
        <dbReference type="ChEBI" id="CHEBI:32551"/>
        <dbReference type="ChEBI" id="CHEBI:33019"/>
        <dbReference type="ChEBI" id="CHEBI:82748"/>
        <dbReference type="ChEBI" id="CHEBI:83665"/>
        <dbReference type="ChEBI" id="CHEBI:456215"/>
        <dbReference type="EC" id="6.3.4.19"/>
    </reaction>
</comment>